<evidence type="ECO:0000313" key="3">
    <source>
        <dbReference type="EMBL" id="EDM28454.1"/>
    </source>
</evidence>
<organism evidence="3 4">
    <name type="scientific">Lentisphaera araneosa HTCC2155</name>
    <dbReference type="NCBI Taxonomy" id="313628"/>
    <lineage>
        <taxon>Bacteria</taxon>
        <taxon>Pseudomonadati</taxon>
        <taxon>Lentisphaerota</taxon>
        <taxon>Lentisphaeria</taxon>
        <taxon>Lentisphaerales</taxon>
        <taxon>Lentisphaeraceae</taxon>
        <taxon>Lentisphaera</taxon>
    </lineage>
</organism>
<dbReference type="EMBL" id="ABCK01000005">
    <property type="protein sequence ID" value="EDM28454.1"/>
    <property type="molecule type" value="Genomic_DNA"/>
</dbReference>
<protein>
    <submittedName>
        <fullName evidence="3">Iduronate-2-sulfatase</fullName>
    </submittedName>
</protein>
<dbReference type="GO" id="GO:0016788">
    <property type="term" value="F:hydrolase activity, acting on ester bonds"/>
    <property type="evidence" value="ECO:0007669"/>
    <property type="project" value="UniProtKB-ARBA"/>
</dbReference>
<dbReference type="InterPro" id="IPR036514">
    <property type="entry name" value="SGNH_hydro_sf"/>
</dbReference>
<dbReference type="InterPro" id="IPR005181">
    <property type="entry name" value="SASA"/>
</dbReference>
<dbReference type="Proteomes" id="UP000004947">
    <property type="component" value="Unassembled WGS sequence"/>
</dbReference>
<evidence type="ECO:0000259" key="2">
    <source>
        <dbReference type="Pfam" id="PF03629"/>
    </source>
</evidence>
<name>A6DJ18_9BACT</name>
<dbReference type="STRING" id="313628.LNTAR_11076"/>
<dbReference type="SUPFAM" id="SSF52266">
    <property type="entry name" value="SGNH hydrolase"/>
    <property type="match status" value="1"/>
</dbReference>
<dbReference type="PANTHER" id="PTHR31988">
    <property type="entry name" value="ESTERASE, PUTATIVE (DUF303)-RELATED"/>
    <property type="match status" value="1"/>
</dbReference>
<comment type="caution">
    <text evidence="3">The sequence shown here is derived from an EMBL/GenBank/DDBJ whole genome shotgun (WGS) entry which is preliminary data.</text>
</comment>
<sequence>MMKSILPLVLIFLSFLTLQAEASKTVRLFILSGQSNAGGNGNGDELKQSQKELDPEVLLAFNSGQFMTMAPIKKKKVKFKIQNSIFGTELSFSKKLKQAYPNDIIAICKVGIRGGTSIVAWGKDRTRPGWKEELKALGIEEASQRMLYQEIIDGVNKGIENLKKRKDVKEVIISGMWWCQTERDSSFVEFSKAYEKNLTNFINNLRQDFNTPRLPFLFFDQHIILLWGV</sequence>
<dbReference type="Gene3D" id="3.40.50.1110">
    <property type="entry name" value="SGNH hydrolase"/>
    <property type="match status" value="1"/>
</dbReference>
<feature type="domain" description="Sialate O-acetylesterase" evidence="2">
    <location>
        <begin position="26"/>
        <end position="218"/>
    </location>
</feature>
<dbReference type="RefSeq" id="WP_007277894.1">
    <property type="nucleotide sequence ID" value="NZ_ABCK01000005.1"/>
</dbReference>
<accession>A6DJ18</accession>
<dbReference type="OrthoDB" id="9795554at2"/>
<dbReference type="eggNOG" id="COG3317">
    <property type="taxonomic scope" value="Bacteria"/>
</dbReference>
<keyword evidence="1" id="KW-0378">Hydrolase</keyword>
<reference evidence="3 4" key="1">
    <citation type="journal article" date="2010" name="J. Bacteriol.">
        <title>Genome sequence of Lentisphaera araneosa HTCC2155T, the type species of the order Lentisphaerales in the phylum Lentisphaerae.</title>
        <authorList>
            <person name="Thrash J.C."/>
            <person name="Cho J.C."/>
            <person name="Vergin K.L."/>
            <person name="Morris R.M."/>
            <person name="Giovannoni S.J."/>
        </authorList>
    </citation>
    <scope>NUCLEOTIDE SEQUENCE [LARGE SCALE GENOMIC DNA]</scope>
    <source>
        <strain evidence="3 4">HTCC2155</strain>
    </source>
</reference>
<dbReference type="PANTHER" id="PTHR31988:SF19">
    <property type="entry name" value="9-O-ACETYL-N-ACETYLNEURAMINIC ACID DEACETYLASE-RELATED"/>
    <property type="match status" value="1"/>
</dbReference>
<dbReference type="AlphaFoldDB" id="A6DJ18"/>
<keyword evidence="4" id="KW-1185">Reference proteome</keyword>
<dbReference type="InterPro" id="IPR052940">
    <property type="entry name" value="Carb_Esterase_6"/>
</dbReference>
<proteinExistence type="predicted"/>
<evidence type="ECO:0000313" key="4">
    <source>
        <dbReference type="Proteomes" id="UP000004947"/>
    </source>
</evidence>
<dbReference type="Pfam" id="PF03629">
    <property type="entry name" value="SASA"/>
    <property type="match status" value="1"/>
</dbReference>
<gene>
    <name evidence="3" type="ORF">LNTAR_11076</name>
</gene>
<evidence type="ECO:0000256" key="1">
    <source>
        <dbReference type="ARBA" id="ARBA00022801"/>
    </source>
</evidence>